<name>A0A6J2YGN2_SITOR</name>
<sequence length="414" mass="47440">MFPAESDSFQRQDPTQDPRPSCVSLIFPREAHFKGGRLLDFLRTWELKGAPRGILQIIGGYTIPFVSKPPLVHFSVLTKISFETKGMESELTSLQEQGILETSTSTTGFLSRMFPVTKSDGSVRPIINLRGLNRYLSPKKFRLINHTKVLDFLQPRDYLLKLDISQAYFHIPVKPQHRRFLSVVHQGEILQFTCLPFGLSTAPLTFSKVTNWLASQLRNRGARVIVYLDDFLFAGQDPSQLEIIWHEAVHFLTELGWILNLEKSSKNPVTRLKFLGIVWDTVANLRSLPLEKITSIEKDLKIVFKHNSWNWEIAKRLLGKLNFAAFIVPLGRIHSRHLQRASNHLSQFQRKVVVPLPPSARKECTWWLQNLRNSSPIFACRKTIFLSTNASDLGWGAQLNGKHMQGLWNPKQKI</sequence>
<dbReference type="Pfam" id="PF00078">
    <property type="entry name" value="RVT_1"/>
    <property type="match status" value="1"/>
</dbReference>
<dbReference type="InterPro" id="IPR052055">
    <property type="entry name" value="Hepadnavirus_pol/RT"/>
</dbReference>
<dbReference type="PANTHER" id="PTHR33050">
    <property type="entry name" value="REVERSE TRANSCRIPTASE DOMAIN-CONTAINING PROTEIN"/>
    <property type="match status" value="1"/>
</dbReference>
<organism evidence="3 4">
    <name type="scientific">Sitophilus oryzae</name>
    <name type="common">Rice weevil</name>
    <name type="synonym">Curculio oryzae</name>
    <dbReference type="NCBI Taxonomy" id="7048"/>
    <lineage>
        <taxon>Eukaryota</taxon>
        <taxon>Metazoa</taxon>
        <taxon>Ecdysozoa</taxon>
        <taxon>Arthropoda</taxon>
        <taxon>Hexapoda</taxon>
        <taxon>Insecta</taxon>
        <taxon>Pterygota</taxon>
        <taxon>Neoptera</taxon>
        <taxon>Endopterygota</taxon>
        <taxon>Coleoptera</taxon>
        <taxon>Polyphaga</taxon>
        <taxon>Cucujiformia</taxon>
        <taxon>Curculionidae</taxon>
        <taxon>Dryophthorinae</taxon>
        <taxon>Sitophilus</taxon>
    </lineage>
</organism>
<gene>
    <name evidence="4" type="primary">LOC115887089</name>
</gene>
<feature type="domain" description="Reverse transcriptase" evidence="2">
    <location>
        <begin position="97"/>
        <end position="279"/>
    </location>
</feature>
<dbReference type="OrthoDB" id="6770964at2759"/>
<dbReference type="GO" id="GO:0071897">
    <property type="term" value="P:DNA biosynthetic process"/>
    <property type="evidence" value="ECO:0007669"/>
    <property type="project" value="UniProtKB-ARBA"/>
</dbReference>
<dbReference type="Proteomes" id="UP000504635">
    <property type="component" value="Unplaced"/>
</dbReference>
<dbReference type="GeneID" id="115887089"/>
<dbReference type="AlphaFoldDB" id="A0A6J2YGN2"/>
<dbReference type="InParanoid" id="A0A6J2YGN2"/>
<accession>A0A6J2YGN2</accession>
<evidence type="ECO:0000313" key="4">
    <source>
        <dbReference type="RefSeq" id="XP_030762269.1"/>
    </source>
</evidence>
<evidence type="ECO:0000259" key="2">
    <source>
        <dbReference type="PROSITE" id="PS50878"/>
    </source>
</evidence>
<dbReference type="KEGG" id="soy:115887089"/>
<protein>
    <submittedName>
        <fullName evidence="4">Uncharacterized protein LOC115887089</fullName>
    </submittedName>
</protein>
<dbReference type="InterPro" id="IPR043502">
    <property type="entry name" value="DNA/RNA_pol_sf"/>
</dbReference>
<dbReference type="SUPFAM" id="SSF56672">
    <property type="entry name" value="DNA/RNA polymerases"/>
    <property type="match status" value="1"/>
</dbReference>
<feature type="region of interest" description="Disordered" evidence="1">
    <location>
        <begin position="1"/>
        <end position="21"/>
    </location>
</feature>
<dbReference type="InterPro" id="IPR043128">
    <property type="entry name" value="Rev_trsase/Diguanyl_cyclase"/>
</dbReference>
<evidence type="ECO:0000313" key="3">
    <source>
        <dbReference type="Proteomes" id="UP000504635"/>
    </source>
</evidence>
<dbReference type="Gene3D" id="3.30.70.270">
    <property type="match status" value="1"/>
</dbReference>
<dbReference type="Gene3D" id="3.10.10.10">
    <property type="entry name" value="HIV Type 1 Reverse Transcriptase, subunit A, domain 1"/>
    <property type="match status" value="1"/>
</dbReference>
<dbReference type="InterPro" id="IPR000477">
    <property type="entry name" value="RT_dom"/>
</dbReference>
<dbReference type="PROSITE" id="PS50878">
    <property type="entry name" value="RT_POL"/>
    <property type="match status" value="1"/>
</dbReference>
<reference evidence="4" key="1">
    <citation type="submission" date="2025-08" db="UniProtKB">
        <authorList>
            <consortium name="RefSeq"/>
        </authorList>
    </citation>
    <scope>IDENTIFICATION</scope>
    <source>
        <tissue evidence="4">Gonads</tissue>
    </source>
</reference>
<dbReference type="RefSeq" id="XP_030762269.1">
    <property type="nucleotide sequence ID" value="XM_030906409.1"/>
</dbReference>
<evidence type="ECO:0000256" key="1">
    <source>
        <dbReference type="SAM" id="MobiDB-lite"/>
    </source>
</evidence>
<proteinExistence type="predicted"/>
<keyword evidence="3" id="KW-1185">Reference proteome</keyword>
<dbReference type="PANTHER" id="PTHR33050:SF7">
    <property type="entry name" value="RIBONUCLEASE H"/>
    <property type="match status" value="1"/>
</dbReference>
<dbReference type="CDD" id="cd03714">
    <property type="entry name" value="RT_DIRS1"/>
    <property type="match status" value="1"/>
</dbReference>